<dbReference type="PROSITE" id="PS51375">
    <property type="entry name" value="PPR"/>
    <property type="match status" value="4"/>
</dbReference>
<dbReference type="InterPro" id="IPR032867">
    <property type="entry name" value="DYW_dom"/>
</dbReference>
<dbReference type="PANTHER" id="PTHR47926:SF379">
    <property type="entry name" value="TETRATRICOPEPTIDE-LIKE HELICAL DOMAIN SUPERFAMILY"/>
    <property type="match status" value="1"/>
</dbReference>
<evidence type="ECO:0000256" key="3">
    <source>
        <dbReference type="SAM" id="MobiDB-lite"/>
    </source>
</evidence>
<feature type="repeat" description="PPR" evidence="2">
    <location>
        <begin position="181"/>
        <end position="211"/>
    </location>
</feature>
<dbReference type="FunFam" id="1.25.40.10:FF:000348">
    <property type="entry name" value="Pentatricopeptide repeat-containing protein chloroplastic"/>
    <property type="match status" value="1"/>
</dbReference>
<dbReference type="GO" id="GO:0009451">
    <property type="term" value="P:RNA modification"/>
    <property type="evidence" value="ECO:0007669"/>
    <property type="project" value="InterPro"/>
</dbReference>
<dbReference type="Pfam" id="PF14432">
    <property type="entry name" value="DYW_deaminase"/>
    <property type="match status" value="1"/>
</dbReference>
<evidence type="ECO:0000313" key="6">
    <source>
        <dbReference type="Proteomes" id="UP000652761"/>
    </source>
</evidence>
<comment type="caution">
    <text evidence="5">The sequence shown here is derived from an EMBL/GenBank/DDBJ whole genome shotgun (WGS) entry which is preliminary data.</text>
</comment>
<dbReference type="AlphaFoldDB" id="A0A843VC21"/>
<dbReference type="OrthoDB" id="411581at2759"/>
<name>A0A843VC21_COLES</name>
<feature type="region of interest" description="Disordered" evidence="3">
    <location>
        <begin position="605"/>
        <end position="655"/>
    </location>
</feature>
<accession>A0A843VC21</accession>
<gene>
    <name evidence="5" type="ORF">Taro_026695</name>
</gene>
<evidence type="ECO:0000259" key="4">
    <source>
        <dbReference type="Pfam" id="PF14432"/>
    </source>
</evidence>
<dbReference type="Pfam" id="PF13041">
    <property type="entry name" value="PPR_2"/>
    <property type="match status" value="2"/>
</dbReference>
<dbReference type="Pfam" id="PF20431">
    <property type="entry name" value="E_motif"/>
    <property type="match status" value="1"/>
</dbReference>
<dbReference type="Gene3D" id="1.25.40.10">
    <property type="entry name" value="Tetratricopeptide repeat domain"/>
    <property type="match status" value="3"/>
</dbReference>
<dbReference type="PANTHER" id="PTHR47926">
    <property type="entry name" value="PENTATRICOPEPTIDE REPEAT-CONTAINING PROTEIN"/>
    <property type="match status" value="1"/>
</dbReference>
<feature type="repeat" description="PPR" evidence="2">
    <location>
        <begin position="79"/>
        <end position="113"/>
    </location>
</feature>
<dbReference type="InterPro" id="IPR011990">
    <property type="entry name" value="TPR-like_helical_dom_sf"/>
</dbReference>
<keyword evidence="6" id="KW-1185">Reference proteome</keyword>
<evidence type="ECO:0000256" key="1">
    <source>
        <dbReference type="ARBA" id="ARBA00022737"/>
    </source>
</evidence>
<feature type="domain" description="DYW" evidence="4">
    <location>
        <begin position="528"/>
        <end position="600"/>
    </location>
</feature>
<dbReference type="InterPro" id="IPR046960">
    <property type="entry name" value="PPR_At4g14850-like_plant"/>
</dbReference>
<evidence type="ECO:0000313" key="5">
    <source>
        <dbReference type="EMBL" id="MQL94041.1"/>
    </source>
</evidence>
<dbReference type="NCBIfam" id="TIGR00756">
    <property type="entry name" value="PPR"/>
    <property type="match status" value="3"/>
</dbReference>
<dbReference type="SUPFAM" id="SSF48452">
    <property type="entry name" value="TPR-like"/>
    <property type="match status" value="1"/>
</dbReference>
<feature type="repeat" description="PPR" evidence="2">
    <location>
        <begin position="313"/>
        <end position="347"/>
    </location>
</feature>
<proteinExistence type="predicted"/>
<reference evidence="5" key="1">
    <citation type="submission" date="2017-07" db="EMBL/GenBank/DDBJ databases">
        <title>Taro Niue Genome Assembly and Annotation.</title>
        <authorList>
            <person name="Atibalentja N."/>
            <person name="Keating K."/>
            <person name="Fields C.J."/>
        </authorList>
    </citation>
    <scope>NUCLEOTIDE SEQUENCE</scope>
    <source>
        <strain evidence="5">Niue_2</strain>
        <tissue evidence="5">Leaf</tissue>
    </source>
</reference>
<feature type="repeat" description="PPR" evidence="2">
    <location>
        <begin position="212"/>
        <end position="246"/>
    </location>
</feature>
<dbReference type="InterPro" id="IPR046849">
    <property type="entry name" value="E2_motif"/>
</dbReference>
<dbReference type="FunFam" id="1.25.40.10:FF:000184">
    <property type="entry name" value="Pentatricopeptide repeat-containing protein, chloroplastic"/>
    <property type="match status" value="1"/>
</dbReference>
<dbReference type="Pfam" id="PF01535">
    <property type="entry name" value="PPR"/>
    <property type="match status" value="3"/>
</dbReference>
<protein>
    <recommendedName>
        <fullName evidence="4">DYW domain-containing protein</fullName>
    </recommendedName>
</protein>
<evidence type="ECO:0000256" key="2">
    <source>
        <dbReference type="PROSITE-ProRule" id="PRU00708"/>
    </source>
</evidence>
<dbReference type="InterPro" id="IPR002885">
    <property type="entry name" value="PPR_rpt"/>
</dbReference>
<dbReference type="GO" id="GO:0008270">
    <property type="term" value="F:zinc ion binding"/>
    <property type="evidence" value="ECO:0007669"/>
    <property type="project" value="InterPro"/>
</dbReference>
<dbReference type="EMBL" id="NMUH01001624">
    <property type="protein sequence ID" value="MQL94041.1"/>
    <property type="molecule type" value="Genomic_DNA"/>
</dbReference>
<keyword evidence="1" id="KW-0677">Repeat</keyword>
<sequence>MCSSSLRTILSKSNPVSLLDSAASLAELKQVHAQLLVGGLLDEPRLLGKLVASLALSQSDPGALAYAEQVLSHSRHDPTIFAFNSLIRAYSKSAMPHQGFQFYRRILRSGHLPPDNYTFTFLVRSSAQIPSVEAGAATHGAALRWGFGGDAHVQSGLIHMYAELGMPECFRRVYEEVKDPDLVSQTAMVTACARCGEIDLARQLFDAMPMRDSVAWNAMIAGYEHLGRAREALRLFHLMQLEGMKVNEATMVSVLSACAHMGALDQGRWAHVYIERNRLYMTVTLGTSLIDMYAKCGDMKRAMEVFWTMRERNIYTWSTAMNGLTMNGAGESCLELFRLMQEEGVLPNEITFVSVLRGCSVAGLVEKGCEYFDMMISIYRLEPWLEHYGCMVDLYGRAGRLDDALGFIHAMPIEPHVGAWGALLSACRIYKNTELGEYALKKIVELESRNDGAYVLLSNIYADSKNWDGANNVRELMKAKGVRKEPGCSAIEVGGEVHEFFVGDKSHPRYGEIEVMLGEMARRLRVAGYVAKTNQVLFDIEEEEKEDALCWHSEKLAIAFGLISLQEGVTIRIVKNLRVCHDCHDATKFISKIFNREIVCSPLPLESPPQEEEDSRDANSGRWVQCQKRPKSPSFLVAPLENPMASSSPPPLPPE</sequence>
<dbReference type="InterPro" id="IPR046848">
    <property type="entry name" value="E_motif"/>
</dbReference>
<organism evidence="5 6">
    <name type="scientific">Colocasia esculenta</name>
    <name type="common">Wild taro</name>
    <name type="synonym">Arum esculentum</name>
    <dbReference type="NCBI Taxonomy" id="4460"/>
    <lineage>
        <taxon>Eukaryota</taxon>
        <taxon>Viridiplantae</taxon>
        <taxon>Streptophyta</taxon>
        <taxon>Embryophyta</taxon>
        <taxon>Tracheophyta</taxon>
        <taxon>Spermatophyta</taxon>
        <taxon>Magnoliopsida</taxon>
        <taxon>Liliopsida</taxon>
        <taxon>Araceae</taxon>
        <taxon>Aroideae</taxon>
        <taxon>Colocasieae</taxon>
        <taxon>Colocasia</taxon>
    </lineage>
</organism>
<dbReference type="Proteomes" id="UP000652761">
    <property type="component" value="Unassembled WGS sequence"/>
</dbReference>
<dbReference type="Pfam" id="PF20430">
    <property type="entry name" value="Eplus_motif"/>
    <property type="match status" value="1"/>
</dbReference>
<dbReference type="GO" id="GO:0003723">
    <property type="term" value="F:RNA binding"/>
    <property type="evidence" value="ECO:0007669"/>
    <property type="project" value="InterPro"/>
</dbReference>